<comment type="caution">
    <text evidence="1">The sequence shown here is derived from an EMBL/GenBank/DDBJ whole genome shotgun (WGS) entry which is preliminary data.</text>
</comment>
<name>Q4RDQ3_TETNG</name>
<evidence type="ECO:0000313" key="1">
    <source>
        <dbReference type="EMBL" id="CAG13479.1"/>
    </source>
</evidence>
<sequence length="28" mass="3224">MPLAQAISILQKHCRIIKNVQVLYSEQV</sequence>
<dbReference type="EMBL" id="CAAE01016006">
    <property type="protein sequence ID" value="CAG13479.1"/>
    <property type="molecule type" value="Genomic_DNA"/>
</dbReference>
<accession>Q4RDQ3</accession>
<feature type="non-terminal residue" evidence="1">
    <location>
        <position position="28"/>
    </location>
</feature>
<reference evidence="1" key="2">
    <citation type="submission" date="2004-02" db="EMBL/GenBank/DDBJ databases">
        <authorList>
            <consortium name="Genoscope"/>
            <consortium name="Whitehead Institute Centre for Genome Research"/>
        </authorList>
    </citation>
    <scope>NUCLEOTIDE SEQUENCE</scope>
</reference>
<gene>
    <name evidence="1" type="ORF">GSTENG00037402001</name>
</gene>
<dbReference type="AlphaFoldDB" id="Q4RDQ3"/>
<protein>
    <submittedName>
        <fullName evidence="1">(spotted green pufferfish) hypothetical protein</fullName>
    </submittedName>
</protein>
<dbReference type="KEGG" id="tng:GSTEN00037402G001"/>
<organism evidence="1">
    <name type="scientific">Tetraodon nigroviridis</name>
    <name type="common">Spotted green pufferfish</name>
    <name type="synonym">Chelonodon nigroviridis</name>
    <dbReference type="NCBI Taxonomy" id="99883"/>
    <lineage>
        <taxon>Eukaryota</taxon>
        <taxon>Metazoa</taxon>
        <taxon>Chordata</taxon>
        <taxon>Craniata</taxon>
        <taxon>Vertebrata</taxon>
        <taxon>Euteleostomi</taxon>
        <taxon>Actinopterygii</taxon>
        <taxon>Neopterygii</taxon>
        <taxon>Teleostei</taxon>
        <taxon>Neoteleostei</taxon>
        <taxon>Acanthomorphata</taxon>
        <taxon>Eupercaria</taxon>
        <taxon>Tetraodontiformes</taxon>
        <taxon>Tetradontoidea</taxon>
        <taxon>Tetraodontidae</taxon>
        <taxon>Tetraodon</taxon>
    </lineage>
</organism>
<reference evidence="1" key="1">
    <citation type="journal article" date="2004" name="Nature">
        <title>Genome duplication in the teleost fish Tetraodon nigroviridis reveals the early vertebrate proto-karyotype.</title>
        <authorList>
            <person name="Jaillon O."/>
            <person name="Aury J.-M."/>
            <person name="Brunet F."/>
            <person name="Petit J.-L."/>
            <person name="Stange-Thomann N."/>
            <person name="Mauceli E."/>
            <person name="Bouneau L."/>
            <person name="Fischer C."/>
            <person name="Ozouf-Costaz C."/>
            <person name="Bernot A."/>
            <person name="Nicaud S."/>
            <person name="Jaffe D."/>
            <person name="Fisher S."/>
            <person name="Lutfalla G."/>
            <person name="Dossat C."/>
            <person name="Segurens B."/>
            <person name="Dasilva C."/>
            <person name="Salanoubat M."/>
            <person name="Levy M."/>
            <person name="Boudet N."/>
            <person name="Castellano S."/>
            <person name="Anthouard V."/>
            <person name="Jubin C."/>
            <person name="Castelli V."/>
            <person name="Katinka M."/>
            <person name="Vacherie B."/>
            <person name="Biemont C."/>
            <person name="Skalli Z."/>
            <person name="Cattolico L."/>
            <person name="Poulain J."/>
            <person name="De Berardinis V."/>
            <person name="Cruaud C."/>
            <person name="Duprat S."/>
            <person name="Brottier P."/>
            <person name="Coutanceau J.-P."/>
            <person name="Gouzy J."/>
            <person name="Parra G."/>
            <person name="Lardier G."/>
            <person name="Chapple C."/>
            <person name="McKernan K.J."/>
            <person name="McEwan P."/>
            <person name="Bosak S."/>
            <person name="Kellis M."/>
            <person name="Volff J.-N."/>
            <person name="Guigo R."/>
            <person name="Zody M.C."/>
            <person name="Mesirov J."/>
            <person name="Lindblad-Toh K."/>
            <person name="Birren B."/>
            <person name="Nusbaum C."/>
            <person name="Kahn D."/>
            <person name="Robinson-Rechavi M."/>
            <person name="Laudet V."/>
            <person name="Schachter V."/>
            <person name="Quetier F."/>
            <person name="Saurin W."/>
            <person name="Scarpelli C."/>
            <person name="Wincker P."/>
            <person name="Lander E.S."/>
            <person name="Weissenbach J."/>
            <person name="Roest Crollius H."/>
        </authorList>
    </citation>
    <scope>NUCLEOTIDE SEQUENCE [LARGE SCALE GENOMIC DNA]</scope>
</reference>
<proteinExistence type="predicted"/>